<accession>A0A645D1A4</accession>
<sequence>MSCNKPDFREIHNHSLKCCCYLGLGRLYRPVIKYTQESLLAIFPYKSPYKAIPFRLKILYFLYLFRSFENCRIKLENLCIFNHSLFVTLSGISFIQSWIVGMVVIPYVIHLDFRLESGILPECLHISKLTLRHGKIIVCIKYVDIRIHSEVSLHLCNNLLAVRSQCVKICPCRVMIKH</sequence>
<reference evidence="2" key="1">
    <citation type="submission" date="2019-08" db="EMBL/GenBank/DDBJ databases">
        <authorList>
            <person name="Kucharzyk K."/>
            <person name="Murdoch R.W."/>
            <person name="Higgins S."/>
            <person name="Loffler F."/>
        </authorList>
    </citation>
    <scope>NUCLEOTIDE SEQUENCE</scope>
</reference>
<proteinExistence type="predicted"/>
<evidence type="ECO:0000313" key="2">
    <source>
        <dbReference type="EMBL" id="MPM82891.1"/>
    </source>
</evidence>
<feature type="transmembrane region" description="Helical" evidence="1">
    <location>
        <begin position="85"/>
        <end position="109"/>
    </location>
</feature>
<keyword evidence="1" id="KW-1133">Transmembrane helix</keyword>
<dbReference type="AlphaFoldDB" id="A0A645D1A4"/>
<organism evidence="2">
    <name type="scientific">bioreactor metagenome</name>
    <dbReference type="NCBI Taxonomy" id="1076179"/>
    <lineage>
        <taxon>unclassified sequences</taxon>
        <taxon>metagenomes</taxon>
        <taxon>ecological metagenomes</taxon>
    </lineage>
</organism>
<dbReference type="EMBL" id="VSSQ01031833">
    <property type="protein sequence ID" value="MPM82891.1"/>
    <property type="molecule type" value="Genomic_DNA"/>
</dbReference>
<gene>
    <name evidence="2" type="ORF">SDC9_129953</name>
</gene>
<comment type="caution">
    <text evidence="2">The sequence shown here is derived from an EMBL/GenBank/DDBJ whole genome shotgun (WGS) entry which is preliminary data.</text>
</comment>
<evidence type="ECO:0000256" key="1">
    <source>
        <dbReference type="SAM" id="Phobius"/>
    </source>
</evidence>
<keyword evidence="1" id="KW-0472">Membrane</keyword>
<name>A0A645D1A4_9ZZZZ</name>
<protein>
    <submittedName>
        <fullName evidence="2">Uncharacterized protein</fullName>
    </submittedName>
</protein>
<keyword evidence="1" id="KW-0812">Transmembrane</keyword>